<gene>
    <name evidence="3" type="ORF">SAMN04488000_106431</name>
</gene>
<feature type="transmembrane region" description="Helical" evidence="2">
    <location>
        <begin position="20"/>
        <end position="46"/>
    </location>
</feature>
<dbReference type="OrthoDB" id="3700711at2"/>
<dbReference type="Proteomes" id="UP000199503">
    <property type="component" value="Unassembled WGS sequence"/>
</dbReference>
<dbReference type="EMBL" id="FOFV01000006">
    <property type="protein sequence ID" value="SER18737.1"/>
    <property type="molecule type" value="Genomic_DNA"/>
</dbReference>
<keyword evidence="2" id="KW-1133">Transmembrane helix</keyword>
<dbReference type="AlphaFoldDB" id="A0A1H9M5I9"/>
<protein>
    <submittedName>
        <fullName evidence="3">Uncharacterized protein</fullName>
    </submittedName>
</protein>
<evidence type="ECO:0000256" key="1">
    <source>
        <dbReference type="SAM" id="MobiDB-lite"/>
    </source>
</evidence>
<sequence>MFEEDHPQSPTEPAPQKKRVGTAVMLAAGGVVVATLFATVASMLAASGREAAPERTAADIVQTITSVAPDGSTSTVVVTVSSSAGSPKPASAPDRKQAAPQQDQPKPGTPEGPQLTTDPAKPTKTETQSTPPPHTEPPSSTASSSSSSSTPEPTPSTSSSTPPPDPKP</sequence>
<keyword evidence="2" id="KW-0472">Membrane</keyword>
<dbReference type="STRING" id="65499.SAMN04488000_106431"/>
<name>A0A1H9M5I9_9PSEU</name>
<feature type="compositionally biased region" description="Low complexity" evidence="1">
    <location>
        <begin position="72"/>
        <end position="106"/>
    </location>
</feature>
<proteinExistence type="predicted"/>
<accession>A0A1H9M5I9</accession>
<dbReference type="RefSeq" id="WP_143091617.1">
    <property type="nucleotide sequence ID" value="NZ_FOFV01000006.1"/>
</dbReference>
<evidence type="ECO:0000313" key="3">
    <source>
        <dbReference type="EMBL" id="SER18737.1"/>
    </source>
</evidence>
<reference evidence="4" key="1">
    <citation type="submission" date="2016-10" db="EMBL/GenBank/DDBJ databases">
        <authorList>
            <person name="Varghese N."/>
            <person name="Submissions S."/>
        </authorList>
    </citation>
    <scope>NUCLEOTIDE SEQUENCE [LARGE SCALE GENOMIC DNA]</scope>
    <source>
        <strain evidence="4">DSM 44437</strain>
    </source>
</reference>
<feature type="compositionally biased region" description="Low complexity" evidence="1">
    <location>
        <begin position="137"/>
        <end position="160"/>
    </location>
</feature>
<keyword evidence="4" id="KW-1185">Reference proteome</keyword>
<keyword evidence="2" id="KW-0812">Transmembrane</keyword>
<evidence type="ECO:0000256" key="2">
    <source>
        <dbReference type="SAM" id="Phobius"/>
    </source>
</evidence>
<organism evidence="3 4">
    <name type="scientific">Lentzea albida</name>
    <dbReference type="NCBI Taxonomy" id="65499"/>
    <lineage>
        <taxon>Bacteria</taxon>
        <taxon>Bacillati</taxon>
        <taxon>Actinomycetota</taxon>
        <taxon>Actinomycetes</taxon>
        <taxon>Pseudonocardiales</taxon>
        <taxon>Pseudonocardiaceae</taxon>
        <taxon>Lentzea</taxon>
    </lineage>
</organism>
<feature type="region of interest" description="Disordered" evidence="1">
    <location>
        <begin position="68"/>
        <end position="168"/>
    </location>
</feature>
<evidence type="ECO:0000313" key="4">
    <source>
        <dbReference type="Proteomes" id="UP000199503"/>
    </source>
</evidence>